<feature type="transmembrane region" description="Helical" evidence="7">
    <location>
        <begin position="329"/>
        <end position="358"/>
    </location>
</feature>
<feature type="transmembrane region" description="Helical" evidence="7">
    <location>
        <begin position="35"/>
        <end position="56"/>
    </location>
</feature>
<evidence type="ECO:0000313" key="9">
    <source>
        <dbReference type="Proteomes" id="UP001569200"/>
    </source>
</evidence>
<keyword evidence="2" id="KW-0813">Transport</keyword>
<proteinExistence type="predicted"/>
<dbReference type="Gene3D" id="1.20.1250.20">
    <property type="entry name" value="MFS general substrate transporter like domains"/>
    <property type="match status" value="1"/>
</dbReference>
<protein>
    <submittedName>
        <fullName evidence="8">MFS transporter</fullName>
    </submittedName>
</protein>
<keyword evidence="4 7" id="KW-0812">Transmembrane</keyword>
<dbReference type="RefSeq" id="WP_368084324.1">
    <property type="nucleotide sequence ID" value="NZ_JBGONW010000003.1"/>
</dbReference>
<keyword evidence="5 7" id="KW-1133">Transmembrane helix</keyword>
<comment type="subcellular location">
    <subcellularLocation>
        <location evidence="1">Cell membrane</location>
        <topology evidence="1">Multi-pass membrane protein</topology>
    </subcellularLocation>
</comment>
<dbReference type="PANTHER" id="PTHR23513">
    <property type="entry name" value="INTEGRAL MEMBRANE EFFLUX PROTEIN-RELATED"/>
    <property type="match status" value="1"/>
</dbReference>
<evidence type="ECO:0000256" key="6">
    <source>
        <dbReference type="ARBA" id="ARBA00023136"/>
    </source>
</evidence>
<dbReference type="Pfam" id="PF07690">
    <property type="entry name" value="MFS_1"/>
    <property type="match status" value="1"/>
</dbReference>
<evidence type="ECO:0000256" key="4">
    <source>
        <dbReference type="ARBA" id="ARBA00022692"/>
    </source>
</evidence>
<sequence length="393" mass="43153">MILSLRERFGGFYLPLVLRFLLSVANNLKRYLIPLFVYTITNSIFFSALVLTLEWLPKILSFLFLGRLIDSIGERVVFLWCCIFSALLSVGLIHQSSEVIYTLVLSGAISLFGSLSSLCIEKLASKNSTDKRFTALQGKMQQAEQLCTLAMPVIASYLIYTNVEVGIYLLSSAFLLCFIVGLTIPSAEKKSVVKISFSESLKYIVHPKLIRYTLSGFLANMTLSALIAFMPETVTKVLGGDVSWYGITFSFAATLTLISIPILTHSIERYGQSRCLNGILGTLIIVSTVIALNRNLYAFIGAFALLSCGVNFLGLVYRTERVKHIPQELFANTVGVLTFFMIMPAVLASTCVALLSSYVNSECIVVISCLPASIGLLIFLATTAKHSANNVEC</sequence>
<dbReference type="InterPro" id="IPR036259">
    <property type="entry name" value="MFS_trans_sf"/>
</dbReference>
<gene>
    <name evidence="8" type="ORF">ACED33_04095</name>
</gene>
<keyword evidence="6 7" id="KW-0472">Membrane</keyword>
<evidence type="ECO:0000256" key="2">
    <source>
        <dbReference type="ARBA" id="ARBA00022448"/>
    </source>
</evidence>
<feature type="transmembrane region" description="Helical" evidence="7">
    <location>
        <begin position="166"/>
        <end position="188"/>
    </location>
</feature>
<name>A0ABV4LN25_VIBSP</name>
<reference evidence="8 9" key="1">
    <citation type="submission" date="2024-06" db="EMBL/GenBank/DDBJ databases">
        <authorList>
            <person name="Steensen K."/>
            <person name="Seneca J."/>
            <person name="Bartlau N."/>
            <person name="Yu A.X."/>
            <person name="Polz M.F."/>
        </authorList>
    </citation>
    <scope>NUCLEOTIDE SEQUENCE [LARGE SCALE GENOMIC DNA]</scope>
    <source>
        <strain evidence="8 9">1F145</strain>
    </source>
</reference>
<feature type="transmembrane region" description="Helical" evidence="7">
    <location>
        <begin position="209"/>
        <end position="230"/>
    </location>
</feature>
<dbReference type="SUPFAM" id="SSF103473">
    <property type="entry name" value="MFS general substrate transporter"/>
    <property type="match status" value="1"/>
</dbReference>
<feature type="transmembrane region" description="Helical" evidence="7">
    <location>
        <begin position="298"/>
        <end position="317"/>
    </location>
</feature>
<dbReference type="EMBL" id="JBGOOW010000002">
    <property type="protein sequence ID" value="MEZ8179847.1"/>
    <property type="molecule type" value="Genomic_DNA"/>
</dbReference>
<keyword evidence="3" id="KW-1003">Cell membrane</keyword>
<feature type="transmembrane region" description="Helical" evidence="7">
    <location>
        <begin position="76"/>
        <end position="93"/>
    </location>
</feature>
<comment type="caution">
    <text evidence="8">The sequence shown here is derived from an EMBL/GenBank/DDBJ whole genome shotgun (WGS) entry which is preliminary data.</text>
</comment>
<evidence type="ECO:0000313" key="8">
    <source>
        <dbReference type="EMBL" id="MEZ8179847.1"/>
    </source>
</evidence>
<dbReference type="PANTHER" id="PTHR23513:SF9">
    <property type="entry name" value="ENTEROBACTIN EXPORTER ENTS"/>
    <property type="match status" value="1"/>
</dbReference>
<accession>A0ABV4LN25</accession>
<evidence type="ECO:0000256" key="5">
    <source>
        <dbReference type="ARBA" id="ARBA00022989"/>
    </source>
</evidence>
<feature type="transmembrane region" description="Helical" evidence="7">
    <location>
        <begin position="275"/>
        <end position="292"/>
    </location>
</feature>
<evidence type="ECO:0000256" key="1">
    <source>
        <dbReference type="ARBA" id="ARBA00004651"/>
    </source>
</evidence>
<organism evidence="8 9">
    <name type="scientific">Vibrio splendidus</name>
    <dbReference type="NCBI Taxonomy" id="29497"/>
    <lineage>
        <taxon>Bacteria</taxon>
        <taxon>Pseudomonadati</taxon>
        <taxon>Pseudomonadota</taxon>
        <taxon>Gammaproteobacteria</taxon>
        <taxon>Vibrionales</taxon>
        <taxon>Vibrionaceae</taxon>
        <taxon>Vibrio</taxon>
    </lineage>
</organism>
<feature type="transmembrane region" description="Helical" evidence="7">
    <location>
        <begin position="242"/>
        <end position="263"/>
    </location>
</feature>
<feature type="transmembrane region" description="Helical" evidence="7">
    <location>
        <begin position="99"/>
        <end position="120"/>
    </location>
</feature>
<evidence type="ECO:0000256" key="3">
    <source>
        <dbReference type="ARBA" id="ARBA00022475"/>
    </source>
</evidence>
<keyword evidence="9" id="KW-1185">Reference proteome</keyword>
<evidence type="ECO:0000256" key="7">
    <source>
        <dbReference type="SAM" id="Phobius"/>
    </source>
</evidence>
<dbReference type="Proteomes" id="UP001569200">
    <property type="component" value="Unassembled WGS sequence"/>
</dbReference>
<feature type="transmembrane region" description="Helical" evidence="7">
    <location>
        <begin position="364"/>
        <end position="382"/>
    </location>
</feature>
<dbReference type="InterPro" id="IPR011701">
    <property type="entry name" value="MFS"/>
</dbReference>